<sequence>MLPFATSDQGQSECDAMITPDAGLTYFDADKGFMRQLSSGHCLCISFHIDPRRVSKRSDLRYPNSYPPGLALQGVPNVRSVHRRILSTPLMG</sequence>
<organism evidence="1 2">
    <name type="scientific">Somion occarium</name>
    <dbReference type="NCBI Taxonomy" id="3059160"/>
    <lineage>
        <taxon>Eukaryota</taxon>
        <taxon>Fungi</taxon>
        <taxon>Dikarya</taxon>
        <taxon>Basidiomycota</taxon>
        <taxon>Agaricomycotina</taxon>
        <taxon>Agaricomycetes</taxon>
        <taxon>Polyporales</taxon>
        <taxon>Cerrenaceae</taxon>
        <taxon>Somion</taxon>
    </lineage>
</organism>
<keyword evidence="2" id="KW-1185">Reference proteome</keyword>
<accession>A0ABP1CU51</accession>
<evidence type="ECO:0000313" key="2">
    <source>
        <dbReference type="Proteomes" id="UP001497453"/>
    </source>
</evidence>
<name>A0ABP1CU51_9APHY</name>
<evidence type="ECO:0000313" key="1">
    <source>
        <dbReference type="EMBL" id="CAL1698204.1"/>
    </source>
</evidence>
<dbReference type="Proteomes" id="UP001497453">
    <property type="component" value="Chromosome 10"/>
</dbReference>
<protein>
    <submittedName>
        <fullName evidence="1">Uncharacterized protein</fullName>
    </submittedName>
</protein>
<reference evidence="2" key="1">
    <citation type="submission" date="2024-04" db="EMBL/GenBank/DDBJ databases">
        <authorList>
            <person name="Shaw F."/>
            <person name="Minotto A."/>
        </authorList>
    </citation>
    <scope>NUCLEOTIDE SEQUENCE [LARGE SCALE GENOMIC DNA]</scope>
</reference>
<gene>
    <name evidence="1" type="ORF">GFSPODELE1_LOCUS2047</name>
</gene>
<proteinExistence type="predicted"/>
<dbReference type="EMBL" id="OZ037953">
    <property type="protein sequence ID" value="CAL1698204.1"/>
    <property type="molecule type" value="Genomic_DNA"/>
</dbReference>